<keyword evidence="2" id="KW-0479">Metal-binding</keyword>
<dbReference type="STRING" id="1873176.BFN67_08125"/>
<dbReference type="Proteomes" id="UP000191905">
    <property type="component" value="Unassembled WGS sequence"/>
</dbReference>
<keyword evidence="4" id="KW-0862">Zinc</keyword>
<comment type="similarity">
    <text evidence="1">Belongs to the metallo-beta-lactamase superfamily.</text>
</comment>
<dbReference type="InterPro" id="IPR051013">
    <property type="entry name" value="MBL_superfamily_lactonases"/>
</dbReference>
<dbReference type="PROSITE" id="PS51318">
    <property type="entry name" value="TAT"/>
    <property type="match status" value="1"/>
</dbReference>
<dbReference type="InterPro" id="IPR006311">
    <property type="entry name" value="TAT_signal"/>
</dbReference>
<evidence type="ECO:0000259" key="6">
    <source>
        <dbReference type="SMART" id="SM00849"/>
    </source>
</evidence>
<dbReference type="AlphaFoldDB" id="A0A1V8RK14"/>
<dbReference type="InterPro" id="IPR001279">
    <property type="entry name" value="Metallo-B-lactamas"/>
</dbReference>
<feature type="chain" id="PRO_5013184224" evidence="5">
    <location>
        <begin position="29"/>
        <end position="305"/>
    </location>
</feature>
<dbReference type="InterPro" id="IPR036866">
    <property type="entry name" value="RibonucZ/Hydroxyglut_hydro"/>
</dbReference>
<keyword evidence="3 7" id="KW-0378">Hydrolase</keyword>
<keyword evidence="5" id="KW-0732">Signal</keyword>
<sequence length="305" mass="32758">MNSISRRAVLRGGAALAVAGFMSSPARAIGHLTTGDGELTIMADGFIKLPLSAAMPDVPQAELEKLLTDNGLATDALVNDCNVTVLRKGEQLVIFDAGAGPNFLPSTGRLASNLAEAGIDPTAVTDVVFTHAHPDHIWGVTDDFDELLFPEARYHISQTEWDFWRSEGALDAMPEARRNFVPGARNRFDRIEDKVSFFMPGDEVIEGVEVVGTPGHTPGHSSFMVHGGDTPVHILGDAATNLAVSLERPDWPTGADQDPDTAIKTRTALLDRLANDKAWVIGFHFPHPGAGTIERKGAAYRFVTA</sequence>
<comment type="caution">
    <text evidence="7">The sequence shown here is derived from an EMBL/GenBank/DDBJ whole genome shotgun (WGS) entry which is preliminary data.</text>
</comment>
<organism evidence="7 8">
    <name type="scientific">Manganibacter manganicus</name>
    <dbReference type="NCBI Taxonomy" id="1873176"/>
    <lineage>
        <taxon>Bacteria</taxon>
        <taxon>Pseudomonadati</taxon>
        <taxon>Pseudomonadota</taxon>
        <taxon>Alphaproteobacteria</taxon>
        <taxon>Hyphomicrobiales</taxon>
        <taxon>Phyllobacteriaceae</taxon>
        <taxon>Manganibacter</taxon>
    </lineage>
</organism>
<dbReference type="RefSeq" id="WP_080921566.1">
    <property type="nucleotide sequence ID" value="NZ_MDET01000058.1"/>
</dbReference>
<evidence type="ECO:0000256" key="2">
    <source>
        <dbReference type="ARBA" id="ARBA00022723"/>
    </source>
</evidence>
<evidence type="ECO:0000256" key="4">
    <source>
        <dbReference type="ARBA" id="ARBA00022833"/>
    </source>
</evidence>
<accession>A0A1V8RK14</accession>
<dbReference type="PANTHER" id="PTHR42978">
    <property type="entry name" value="QUORUM-QUENCHING LACTONASE YTNP-RELATED-RELATED"/>
    <property type="match status" value="1"/>
</dbReference>
<dbReference type="PANTHER" id="PTHR42978:SF6">
    <property type="entry name" value="QUORUM-QUENCHING LACTONASE YTNP-RELATED"/>
    <property type="match status" value="1"/>
</dbReference>
<dbReference type="OrthoDB" id="9773738at2"/>
<proteinExistence type="inferred from homology"/>
<evidence type="ECO:0000313" key="8">
    <source>
        <dbReference type="Proteomes" id="UP000191905"/>
    </source>
</evidence>
<name>A0A1V8RK14_9HYPH</name>
<gene>
    <name evidence="7" type="ORF">BFN67_08125</name>
</gene>
<feature type="signal peptide" evidence="5">
    <location>
        <begin position="1"/>
        <end position="28"/>
    </location>
</feature>
<evidence type="ECO:0000256" key="1">
    <source>
        <dbReference type="ARBA" id="ARBA00007749"/>
    </source>
</evidence>
<dbReference type="CDD" id="cd07720">
    <property type="entry name" value="OPHC2-like_MBL-fold"/>
    <property type="match status" value="1"/>
</dbReference>
<dbReference type="Gene3D" id="3.60.15.10">
    <property type="entry name" value="Ribonuclease Z/Hydroxyacylglutathione hydrolase-like"/>
    <property type="match status" value="1"/>
</dbReference>
<evidence type="ECO:0000256" key="5">
    <source>
        <dbReference type="SAM" id="SignalP"/>
    </source>
</evidence>
<evidence type="ECO:0000313" key="7">
    <source>
        <dbReference type="EMBL" id="OQM73555.1"/>
    </source>
</evidence>
<dbReference type="GO" id="GO:0046872">
    <property type="term" value="F:metal ion binding"/>
    <property type="evidence" value="ECO:0007669"/>
    <property type="project" value="UniProtKB-KW"/>
</dbReference>
<dbReference type="GO" id="GO:0016787">
    <property type="term" value="F:hydrolase activity"/>
    <property type="evidence" value="ECO:0007669"/>
    <property type="project" value="UniProtKB-KW"/>
</dbReference>
<dbReference type="SMART" id="SM00849">
    <property type="entry name" value="Lactamase_B"/>
    <property type="match status" value="1"/>
</dbReference>
<dbReference type="SUPFAM" id="SSF56281">
    <property type="entry name" value="Metallo-hydrolase/oxidoreductase"/>
    <property type="match status" value="1"/>
</dbReference>
<reference evidence="7 8" key="1">
    <citation type="journal article" date="2016" name="Int. J. Syst. Evol. Microbiol.">
        <title>Pseudaminobacter manganicus sp. nov., isolated from sludge of a manganese mine.</title>
        <authorList>
            <person name="Li J."/>
            <person name="Huang J."/>
            <person name="Liao S."/>
            <person name="Wang G."/>
        </authorList>
    </citation>
    <scope>NUCLEOTIDE SEQUENCE [LARGE SCALE GENOMIC DNA]</scope>
    <source>
        <strain evidence="7 8">JH-7</strain>
    </source>
</reference>
<feature type="domain" description="Metallo-beta-lactamase" evidence="6">
    <location>
        <begin position="80"/>
        <end position="284"/>
    </location>
</feature>
<keyword evidence="8" id="KW-1185">Reference proteome</keyword>
<evidence type="ECO:0000256" key="3">
    <source>
        <dbReference type="ARBA" id="ARBA00022801"/>
    </source>
</evidence>
<dbReference type="Pfam" id="PF00753">
    <property type="entry name" value="Lactamase_B"/>
    <property type="match status" value="1"/>
</dbReference>
<dbReference type="EMBL" id="MDET01000058">
    <property type="protein sequence ID" value="OQM73555.1"/>
    <property type="molecule type" value="Genomic_DNA"/>
</dbReference>
<protein>
    <submittedName>
        <fullName evidence="7">MBL fold metallo-hydrolase</fullName>
    </submittedName>
</protein>